<dbReference type="PANTHER" id="PTHR38107:SF3">
    <property type="entry name" value="LYSOZYME RRRD-RELATED"/>
    <property type="match status" value="1"/>
</dbReference>
<evidence type="ECO:0000256" key="5">
    <source>
        <dbReference type="ARBA" id="ARBA00022801"/>
    </source>
</evidence>
<dbReference type="InterPro" id="IPR034690">
    <property type="entry name" value="Endolysin_T4_type"/>
</dbReference>
<comment type="similarity">
    <text evidence="9 10">Belongs to the glycosyl hydrolase 24 family.</text>
</comment>
<gene>
    <name evidence="11" type="ORF">HCF1_59</name>
</gene>
<name>A0ABX6D689_9CAUD</name>
<evidence type="ECO:0000313" key="11">
    <source>
        <dbReference type="EMBL" id="QGF21258.1"/>
    </source>
</evidence>
<dbReference type="HAMAP" id="MF_04110">
    <property type="entry name" value="ENDOLYSIN_T4"/>
    <property type="match status" value="1"/>
</dbReference>
<comment type="catalytic activity">
    <reaction evidence="1 9 10">
        <text>Hydrolysis of (1-&gt;4)-beta-linkages between N-acetylmuramic acid and N-acetyl-D-glucosamine residues in a peptidoglycan and between N-acetyl-D-glucosamine residues in chitodextrins.</text>
        <dbReference type="EC" id="3.2.1.17"/>
    </reaction>
</comment>
<evidence type="ECO:0000256" key="2">
    <source>
        <dbReference type="ARBA" id="ARBA00022529"/>
    </source>
</evidence>
<dbReference type="Pfam" id="PF00959">
    <property type="entry name" value="Phage_lysozyme"/>
    <property type="match status" value="1"/>
</dbReference>
<keyword evidence="12" id="KW-1185">Reference proteome</keyword>
<proteinExistence type="inferred from homology"/>
<dbReference type="EMBL" id="MN545971">
    <property type="protein sequence ID" value="QGF21258.1"/>
    <property type="molecule type" value="Genomic_DNA"/>
</dbReference>
<keyword evidence="7 9" id="KW-0578">Host cell lysis by virus</keyword>
<dbReference type="EC" id="3.2.1.17" evidence="9"/>
<evidence type="ECO:0000256" key="10">
    <source>
        <dbReference type="RuleBase" id="RU003788"/>
    </source>
</evidence>
<feature type="active site" description="Proton donor/acceptor" evidence="9">
    <location>
        <position position="19"/>
    </location>
</feature>
<keyword evidence="5 9" id="KW-0378">Hydrolase</keyword>
<evidence type="ECO:0000313" key="12">
    <source>
        <dbReference type="Proteomes" id="UP000397058"/>
    </source>
</evidence>
<dbReference type="Proteomes" id="UP000397058">
    <property type="component" value="Segment"/>
</dbReference>
<keyword evidence="3 9" id="KW-1188">Viral release from host cell</keyword>
<evidence type="ECO:0000256" key="4">
    <source>
        <dbReference type="ARBA" id="ARBA00022638"/>
    </source>
</evidence>
<keyword evidence="2 9" id="KW-0929">Antimicrobial</keyword>
<evidence type="ECO:0000256" key="3">
    <source>
        <dbReference type="ARBA" id="ARBA00022612"/>
    </source>
</evidence>
<evidence type="ECO:0000256" key="9">
    <source>
        <dbReference type="HAMAP-Rule" id="MF_04110"/>
    </source>
</evidence>
<reference evidence="11 12" key="1">
    <citation type="submission" date="2019-10" db="EMBL/GenBank/DDBJ databases">
        <authorList>
            <person name="Kumar P."/>
            <person name="Meghvansi M.K."/>
            <person name="Kamboj D.V."/>
        </authorList>
    </citation>
    <scope>NUCLEOTIDE SEQUENCE [LARGE SCALE GENOMIC DNA]</scope>
</reference>
<keyword evidence="6 9" id="KW-0204">Cytolysis</keyword>
<keyword evidence="9" id="KW-1035">Host cytoplasm</keyword>
<evidence type="ECO:0000256" key="6">
    <source>
        <dbReference type="ARBA" id="ARBA00022852"/>
    </source>
</evidence>
<dbReference type="InterPro" id="IPR023346">
    <property type="entry name" value="Lysozyme-like_dom_sf"/>
</dbReference>
<dbReference type="Gene3D" id="1.10.530.40">
    <property type="match status" value="1"/>
</dbReference>
<accession>A0ABX6D689</accession>
<sequence length="145" mass="16584">MSVGLIEKLEGVEYKPYKDIAGIWTVCSGVTGADVIPCKLYTERECKILNEKHSKWARDTVDRLVKVEIPDSMRAALYSHTYHTGSGAFSVSTILKEANKGNLYKSCEHLYDWVYYTDPKTKKRNSARAMESQNHEFQVCVRDLK</sequence>
<dbReference type="PANTHER" id="PTHR38107">
    <property type="match status" value="1"/>
</dbReference>
<dbReference type="CDD" id="cd16900">
    <property type="entry name" value="endolysin_R21-like"/>
    <property type="match status" value="1"/>
</dbReference>
<feature type="active site" description="Proton donor/acceptor" evidence="9">
    <location>
        <position position="10"/>
    </location>
</feature>
<keyword evidence="8 9" id="KW-0326">Glycosidase</keyword>
<evidence type="ECO:0000256" key="8">
    <source>
        <dbReference type="ARBA" id="ARBA00023295"/>
    </source>
</evidence>
<organism evidence="11 12">
    <name type="scientific">Citrobacter phage HCF1</name>
    <dbReference type="NCBI Taxonomy" id="2849700"/>
    <lineage>
        <taxon>Viruses</taxon>
        <taxon>Duplodnaviria</taxon>
        <taxon>Heunggongvirae</taxon>
        <taxon>Uroviricota</taxon>
        <taxon>Caudoviricetes</taxon>
        <taxon>Drexlerviridae</taxon>
        <taxon>Hicfunavirus</taxon>
        <taxon>Hicfunavirus HCF1</taxon>
    </lineage>
</organism>
<evidence type="ECO:0000256" key="1">
    <source>
        <dbReference type="ARBA" id="ARBA00000632"/>
    </source>
</evidence>
<dbReference type="InterPro" id="IPR002196">
    <property type="entry name" value="Glyco_hydro_24"/>
</dbReference>
<comment type="function">
    <text evidence="9">Endolysin with lysozyme activity that degrades host peptidoglycans and participates with the holin and spanin proteins in the sequential events which lead to the programmed host cell lysis releasing the mature viral particles. Once the holin has permeabilized the host cell membrane, the endolysin can reach the periplasm and break down the peptidoglycan layer.</text>
</comment>
<keyword evidence="4 9" id="KW-0081">Bacteriolytic enzyme</keyword>
<evidence type="ECO:0000256" key="7">
    <source>
        <dbReference type="ARBA" id="ARBA00023142"/>
    </source>
</evidence>
<protein>
    <recommendedName>
        <fullName evidence="9">Endolysin</fullName>
        <ecNumber evidence="9">3.2.1.17</ecNumber>
    </recommendedName>
    <alternativeName>
        <fullName evidence="9">Lysis protein</fullName>
    </alternativeName>
    <alternativeName>
        <fullName evidence="9">Lysozyme</fullName>
    </alternativeName>
    <alternativeName>
        <fullName evidence="9">Muramidase</fullName>
    </alternativeName>
</protein>
<dbReference type="SUPFAM" id="SSF53955">
    <property type="entry name" value="Lysozyme-like"/>
    <property type="match status" value="1"/>
</dbReference>
<comment type="subcellular location">
    <subcellularLocation>
        <location evidence="9">Host cytoplasm</location>
    </subcellularLocation>
    <text evidence="9">The endolysin is cytoplasmic, but can reach the periplasmic space with the help of the holins which disrupt the host cell membrane.</text>
</comment>
<dbReference type="InterPro" id="IPR023347">
    <property type="entry name" value="Lysozyme_dom_sf"/>
</dbReference>
<dbReference type="InterPro" id="IPR051018">
    <property type="entry name" value="Bacteriophage_GH24"/>
</dbReference>